<feature type="domain" description="Transcription regulator PadR N-terminal" evidence="1">
    <location>
        <begin position="11"/>
        <end position="84"/>
    </location>
</feature>
<dbReference type="InterPro" id="IPR018309">
    <property type="entry name" value="Tscrpt_reg_PadR_C"/>
</dbReference>
<sequence length="186" mass="21546">MSTVNKTRFAVLGLLSIRPMSGYDLKQVIEASTRNFWNESYGQIYPVLRELTASGLTVRDDQRKETGRARHVYSLTDQGREELHHWLTSPVERQQVRNELLLKLFFGGQVPVEVSIDHVERFRARQQRALQRYEETEAAMNVREAPNDPNRKHWLITLSYGRHQAEAAIAWSDETLAELRREAAGD</sequence>
<dbReference type="PANTHER" id="PTHR43252:SF6">
    <property type="entry name" value="NEGATIVE TRANSCRIPTION REGULATOR PADR"/>
    <property type="match status" value="1"/>
</dbReference>
<dbReference type="PANTHER" id="PTHR43252">
    <property type="entry name" value="TRANSCRIPTIONAL REGULATOR YQJI"/>
    <property type="match status" value="1"/>
</dbReference>
<dbReference type="Pfam" id="PF03551">
    <property type="entry name" value="PadR"/>
    <property type="match status" value="1"/>
</dbReference>
<dbReference type="Gene3D" id="6.10.140.190">
    <property type="match status" value="1"/>
</dbReference>
<dbReference type="EMBL" id="JAEKNR010000116">
    <property type="protein sequence ID" value="MBJ7598548.1"/>
    <property type="molecule type" value="Genomic_DNA"/>
</dbReference>
<proteinExistence type="predicted"/>
<evidence type="ECO:0000313" key="4">
    <source>
        <dbReference type="Proteomes" id="UP000612893"/>
    </source>
</evidence>
<gene>
    <name evidence="3" type="ORF">JF922_10750</name>
</gene>
<dbReference type="InterPro" id="IPR036390">
    <property type="entry name" value="WH_DNA-bd_sf"/>
</dbReference>
<dbReference type="Gene3D" id="1.10.10.10">
    <property type="entry name" value="Winged helix-like DNA-binding domain superfamily/Winged helix DNA-binding domain"/>
    <property type="match status" value="1"/>
</dbReference>
<dbReference type="Proteomes" id="UP000612893">
    <property type="component" value="Unassembled WGS sequence"/>
</dbReference>
<dbReference type="InterPro" id="IPR036388">
    <property type="entry name" value="WH-like_DNA-bd_sf"/>
</dbReference>
<evidence type="ECO:0000259" key="2">
    <source>
        <dbReference type="Pfam" id="PF10400"/>
    </source>
</evidence>
<dbReference type="Pfam" id="PF10400">
    <property type="entry name" value="Vir_act_alpha_C"/>
    <property type="match status" value="1"/>
</dbReference>
<dbReference type="SUPFAM" id="SSF46785">
    <property type="entry name" value="Winged helix' DNA-binding domain"/>
    <property type="match status" value="1"/>
</dbReference>
<protein>
    <submittedName>
        <fullName evidence="3">PadR family transcriptional regulator</fullName>
    </submittedName>
</protein>
<reference evidence="3" key="1">
    <citation type="submission" date="2020-10" db="EMBL/GenBank/DDBJ databases">
        <title>Ca. Dormibacterota MAGs.</title>
        <authorList>
            <person name="Montgomery K."/>
        </authorList>
    </citation>
    <scope>NUCLEOTIDE SEQUENCE [LARGE SCALE GENOMIC DNA]</scope>
    <source>
        <strain evidence="3">SC8812_S17_10</strain>
    </source>
</reference>
<dbReference type="AlphaFoldDB" id="A0A934N918"/>
<keyword evidence="4" id="KW-1185">Reference proteome</keyword>
<comment type="caution">
    <text evidence="3">The sequence shown here is derived from an EMBL/GenBank/DDBJ whole genome shotgun (WGS) entry which is preliminary data.</text>
</comment>
<dbReference type="RefSeq" id="WP_338201635.1">
    <property type="nucleotide sequence ID" value="NZ_JAEKNR010000116.1"/>
</dbReference>
<dbReference type="InterPro" id="IPR005149">
    <property type="entry name" value="Tscrpt_reg_PadR_N"/>
</dbReference>
<name>A0A934N918_9BACT</name>
<feature type="domain" description="Transcription regulator PadR C-terminal" evidence="2">
    <location>
        <begin position="96"/>
        <end position="180"/>
    </location>
</feature>
<organism evidence="3 4">
    <name type="scientific">Candidatus Nephthysia bennettiae</name>
    <dbReference type="NCBI Taxonomy" id="3127016"/>
    <lineage>
        <taxon>Bacteria</taxon>
        <taxon>Bacillati</taxon>
        <taxon>Candidatus Dormiibacterota</taxon>
        <taxon>Candidatus Dormibacteria</taxon>
        <taxon>Candidatus Dormibacterales</taxon>
        <taxon>Candidatus Dormibacteraceae</taxon>
        <taxon>Candidatus Nephthysia</taxon>
    </lineage>
</organism>
<evidence type="ECO:0000313" key="3">
    <source>
        <dbReference type="EMBL" id="MBJ7598548.1"/>
    </source>
</evidence>
<accession>A0A934N918</accession>
<evidence type="ECO:0000259" key="1">
    <source>
        <dbReference type="Pfam" id="PF03551"/>
    </source>
</evidence>